<evidence type="ECO:0000313" key="4">
    <source>
        <dbReference type="Proteomes" id="UP000321938"/>
    </source>
</evidence>
<dbReference type="PANTHER" id="PTHR10579">
    <property type="entry name" value="CALCIUM-ACTIVATED CHLORIDE CHANNEL REGULATOR"/>
    <property type="match status" value="1"/>
</dbReference>
<proteinExistence type="predicted"/>
<feature type="domain" description="VWFA" evidence="2">
    <location>
        <begin position="334"/>
        <end position="519"/>
    </location>
</feature>
<dbReference type="InterPro" id="IPR002035">
    <property type="entry name" value="VWF_A"/>
</dbReference>
<dbReference type="CDD" id="cd01465">
    <property type="entry name" value="vWA_subgroup"/>
    <property type="match status" value="1"/>
</dbReference>
<dbReference type="SUPFAM" id="SSF56935">
    <property type="entry name" value="Porins"/>
    <property type="match status" value="1"/>
</dbReference>
<feature type="signal peptide" evidence="1">
    <location>
        <begin position="1"/>
        <end position="19"/>
    </location>
</feature>
<dbReference type="Gene3D" id="2.170.130.10">
    <property type="entry name" value="TonB-dependent receptor, plug domain"/>
    <property type="match status" value="1"/>
</dbReference>
<accession>A0A5C7B860</accession>
<dbReference type="InterPro" id="IPR022156">
    <property type="entry name" value="Uncharacterised_YfbK_N"/>
</dbReference>
<reference evidence="3 4" key="1">
    <citation type="submission" date="2019-08" db="EMBL/GenBank/DDBJ databases">
        <title>Genome of Psychroserpens burtonensis ACAM 167.</title>
        <authorList>
            <person name="Bowman J.P."/>
        </authorList>
    </citation>
    <scope>NUCLEOTIDE SEQUENCE [LARGE SCALE GENOMIC DNA]</scope>
    <source>
        <strain evidence="3 4">ACAM 167</strain>
    </source>
</reference>
<dbReference type="Pfam" id="PF12450">
    <property type="entry name" value="vWF_A"/>
    <property type="match status" value="1"/>
</dbReference>
<dbReference type="Pfam" id="PF12034">
    <property type="entry name" value="YfbK_C"/>
    <property type="match status" value="1"/>
</dbReference>
<keyword evidence="4" id="KW-1185">Reference proteome</keyword>
<dbReference type="RefSeq" id="WP_147231683.1">
    <property type="nucleotide sequence ID" value="NZ_VOSB01000013.1"/>
</dbReference>
<dbReference type="STRING" id="1123037.GCA_000425305_01213"/>
<gene>
    <name evidence="3" type="ORF">ES692_10070</name>
</gene>
<dbReference type="PANTHER" id="PTHR10579:SF43">
    <property type="entry name" value="ZINC FINGER (C3HC4-TYPE RING FINGER) FAMILY PROTEIN"/>
    <property type="match status" value="1"/>
</dbReference>
<keyword evidence="1" id="KW-0732">Signal</keyword>
<organism evidence="3 4">
    <name type="scientific">Psychroserpens burtonensis</name>
    <dbReference type="NCBI Taxonomy" id="49278"/>
    <lineage>
        <taxon>Bacteria</taxon>
        <taxon>Pseudomonadati</taxon>
        <taxon>Bacteroidota</taxon>
        <taxon>Flavobacteriia</taxon>
        <taxon>Flavobacteriales</taxon>
        <taxon>Flavobacteriaceae</taxon>
        <taxon>Psychroserpens</taxon>
    </lineage>
</organism>
<protein>
    <submittedName>
        <fullName evidence="3">DUF3520 domain-containing protein</fullName>
    </submittedName>
</protein>
<evidence type="ECO:0000259" key="2">
    <source>
        <dbReference type="PROSITE" id="PS50234"/>
    </source>
</evidence>
<dbReference type="Pfam" id="PF13715">
    <property type="entry name" value="CarbopepD_reg_2"/>
    <property type="match status" value="1"/>
</dbReference>
<dbReference type="Proteomes" id="UP000321938">
    <property type="component" value="Unassembled WGS sequence"/>
</dbReference>
<dbReference type="AlphaFoldDB" id="A0A5C7B860"/>
<dbReference type="Gene3D" id="3.40.50.410">
    <property type="entry name" value="von Willebrand factor, type A domain"/>
    <property type="match status" value="1"/>
</dbReference>
<dbReference type="EMBL" id="VOSB01000013">
    <property type="protein sequence ID" value="TXE17321.1"/>
    <property type="molecule type" value="Genomic_DNA"/>
</dbReference>
<dbReference type="SUPFAM" id="SSF49464">
    <property type="entry name" value="Carboxypeptidase regulatory domain-like"/>
    <property type="match status" value="1"/>
</dbReference>
<dbReference type="InterPro" id="IPR008969">
    <property type="entry name" value="CarboxyPept-like_regulatory"/>
</dbReference>
<dbReference type="InterPro" id="IPR051266">
    <property type="entry name" value="CLCR"/>
</dbReference>
<evidence type="ECO:0000256" key="1">
    <source>
        <dbReference type="SAM" id="SignalP"/>
    </source>
</evidence>
<dbReference type="Pfam" id="PF00092">
    <property type="entry name" value="VWA"/>
    <property type="match status" value="1"/>
</dbReference>
<comment type="caution">
    <text evidence="3">The sequence shown here is derived from an EMBL/GenBank/DDBJ whole genome shotgun (WGS) entry which is preliminary data.</text>
</comment>
<dbReference type="PROSITE" id="PS50234">
    <property type="entry name" value="VWFA"/>
    <property type="match status" value="1"/>
</dbReference>
<dbReference type="OrthoDB" id="9768177at2"/>
<sequence length="690" mass="76624">MKLVLNLSFILFTSLLLNAQEKQIYGIVTSDSDGLPLPGVSVIIEGTSISVQTNFDGYYKIRASVGDVLVYTFVGIRRQKVKVGNTVEINVALKEDLAALETVVISAYSGASNSSRVKNNWSKPTLSSTLSGRAAGVSTKSKSRNYGIGRKNVMSVSSEPLYVLDGRPISEEKFRSIKTDKLKHVEILNSLQGKTVYGYEGSKGVIVLRTKGPRNNVNFDIINDFLNESYVQIHENAFKRSTLVPLSTFSIDVDKAAYSNIRRMINNGQEVPRNAVKIEEMLNYFSYDYSQPRNTHPFAIHTEVVQTPWHNKTQLVRIGLQGKTYDNDKLPASNLTFLIDVSGSMDATNKLHLLKKSFKLLVNQLREKDRVSIVVYAGAAGVVLTPTSGDKKEIILEALERLQAGGSTAGGQGIKLAYELAEQNFKKDGNNRVILATDGDFNVGASSDSDMQTLIEKKRESGVFLSVLGFGYGNYKDSKLEMLADKGNGNYSYIDNMQEAQKVFGKEFGGTLYTIAKDVKIQVEFNPKKVQAYRLIGYENRLLADEDFIDDTKDAGELGSGHTVTALYEVIPVGVSSHYLKNSSNLKYTKNEITNNYTDELFTVKFRYKKPDGDKSIEMVHVQDTKISIASEDMNFASAVALMGMNLLQSQYDNGASMKDVIRLAKQGRGNDDDGYRAEFIRLVESYRYL</sequence>
<dbReference type="Gene3D" id="2.60.40.1120">
    <property type="entry name" value="Carboxypeptidase-like, regulatory domain"/>
    <property type="match status" value="1"/>
</dbReference>
<name>A0A5C7B860_9FLAO</name>
<feature type="chain" id="PRO_5022669624" evidence="1">
    <location>
        <begin position="20"/>
        <end position="690"/>
    </location>
</feature>
<dbReference type="InterPro" id="IPR036465">
    <property type="entry name" value="vWFA_dom_sf"/>
</dbReference>
<dbReference type="SMART" id="SM00327">
    <property type="entry name" value="VWA"/>
    <property type="match status" value="1"/>
</dbReference>
<evidence type="ECO:0000313" key="3">
    <source>
        <dbReference type="EMBL" id="TXE17321.1"/>
    </source>
</evidence>
<dbReference type="SUPFAM" id="SSF53300">
    <property type="entry name" value="vWA-like"/>
    <property type="match status" value="1"/>
</dbReference>
<dbReference type="InterPro" id="IPR021908">
    <property type="entry name" value="YfbK_C"/>
</dbReference>
<dbReference type="InterPro" id="IPR037066">
    <property type="entry name" value="Plug_dom_sf"/>
</dbReference>